<reference evidence="2" key="1">
    <citation type="journal article" date="2022" name="Mol. Ecol. Resour.">
        <title>The genomes of chicory, endive, great burdock and yacon provide insights into Asteraceae palaeo-polyploidization history and plant inulin production.</title>
        <authorList>
            <person name="Fan W."/>
            <person name="Wang S."/>
            <person name="Wang H."/>
            <person name="Wang A."/>
            <person name="Jiang F."/>
            <person name="Liu H."/>
            <person name="Zhao H."/>
            <person name="Xu D."/>
            <person name="Zhang Y."/>
        </authorList>
    </citation>
    <scope>NUCLEOTIDE SEQUENCE [LARGE SCALE GENOMIC DNA]</scope>
    <source>
        <strain evidence="2">cv. Yunnan</strain>
    </source>
</reference>
<accession>A0ACB9BXX6</accession>
<sequence>MKGYSGKQNIKTKFCKPIVRFCLKRCPLTGSRILMRAKNGDNTSTTGTSGLTIVYKVRKGFKRKPEGEKTNVKIEKRGSDQYL</sequence>
<protein>
    <submittedName>
        <fullName evidence="1">Uncharacterized protein</fullName>
    </submittedName>
</protein>
<comment type="caution">
    <text evidence="1">The sequence shown here is derived from an EMBL/GenBank/DDBJ whole genome shotgun (WGS) entry which is preliminary data.</text>
</comment>
<gene>
    <name evidence="1" type="ORF">L1987_66724</name>
</gene>
<reference evidence="1 2" key="2">
    <citation type="journal article" date="2022" name="Mol. Ecol. Resour.">
        <title>The genomes of chicory, endive, great burdock and yacon provide insights into Asteraceae paleo-polyploidization history and plant inulin production.</title>
        <authorList>
            <person name="Fan W."/>
            <person name="Wang S."/>
            <person name="Wang H."/>
            <person name="Wang A."/>
            <person name="Jiang F."/>
            <person name="Liu H."/>
            <person name="Zhao H."/>
            <person name="Xu D."/>
            <person name="Zhang Y."/>
        </authorList>
    </citation>
    <scope>NUCLEOTIDE SEQUENCE [LARGE SCALE GENOMIC DNA]</scope>
    <source>
        <strain evidence="2">cv. Yunnan</strain>
        <tissue evidence="1">Leaves</tissue>
    </source>
</reference>
<dbReference type="EMBL" id="CM042039">
    <property type="protein sequence ID" value="KAI3726917.1"/>
    <property type="molecule type" value="Genomic_DNA"/>
</dbReference>
<evidence type="ECO:0000313" key="1">
    <source>
        <dbReference type="EMBL" id="KAI3726917.1"/>
    </source>
</evidence>
<proteinExistence type="predicted"/>
<evidence type="ECO:0000313" key="2">
    <source>
        <dbReference type="Proteomes" id="UP001056120"/>
    </source>
</evidence>
<keyword evidence="2" id="KW-1185">Reference proteome</keyword>
<dbReference type="Proteomes" id="UP001056120">
    <property type="component" value="Linkage Group LG22"/>
</dbReference>
<organism evidence="1 2">
    <name type="scientific">Smallanthus sonchifolius</name>
    <dbReference type="NCBI Taxonomy" id="185202"/>
    <lineage>
        <taxon>Eukaryota</taxon>
        <taxon>Viridiplantae</taxon>
        <taxon>Streptophyta</taxon>
        <taxon>Embryophyta</taxon>
        <taxon>Tracheophyta</taxon>
        <taxon>Spermatophyta</taxon>
        <taxon>Magnoliopsida</taxon>
        <taxon>eudicotyledons</taxon>
        <taxon>Gunneridae</taxon>
        <taxon>Pentapetalae</taxon>
        <taxon>asterids</taxon>
        <taxon>campanulids</taxon>
        <taxon>Asterales</taxon>
        <taxon>Asteraceae</taxon>
        <taxon>Asteroideae</taxon>
        <taxon>Heliantheae alliance</taxon>
        <taxon>Millerieae</taxon>
        <taxon>Smallanthus</taxon>
    </lineage>
</organism>
<name>A0ACB9BXX6_9ASTR</name>